<keyword evidence="3" id="KW-1185">Reference proteome</keyword>
<dbReference type="RefSeq" id="WP_425567325.1">
    <property type="nucleotide sequence ID" value="NZ_BAABBZ010000018.1"/>
</dbReference>
<evidence type="ECO:0000313" key="2">
    <source>
        <dbReference type="EMBL" id="MBB3985621.1"/>
    </source>
</evidence>
<reference evidence="2 3" key="1">
    <citation type="submission" date="2020-08" db="EMBL/GenBank/DDBJ databases">
        <title>Genomic Encyclopedia of Type Strains, Phase IV (KMG-IV): sequencing the most valuable type-strain genomes for metagenomic binning, comparative biology and taxonomic classification.</title>
        <authorList>
            <person name="Goeker M."/>
        </authorList>
    </citation>
    <scope>NUCLEOTIDE SEQUENCE [LARGE SCALE GENOMIC DNA]</scope>
    <source>
        <strain evidence="2 3">DSM 102235</strain>
    </source>
</reference>
<protein>
    <submittedName>
        <fullName evidence="2">Putative membrane protein</fullName>
    </submittedName>
</protein>
<dbReference type="Proteomes" id="UP000541426">
    <property type="component" value="Unassembled WGS sequence"/>
</dbReference>
<feature type="transmembrane region" description="Helical" evidence="1">
    <location>
        <begin position="39"/>
        <end position="61"/>
    </location>
</feature>
<dbReference type="Pfam" id="PF10003">
    <property type="entry name" value="DUF2244"/>
    <property type="match status" value="1"/>
</dbReference>
<organism evidence="2 3">
    <name type="scientific">Sagittula marina</name>
    <dbReference type="NCBI Taxonomy" id="943940"/>
    <lineage>
        <taxon>Bacteria</taxon>
        <taxon>Pseudomonadati</taxon>
        <taxon>Pseudomonadota</taxon>
        <taxon>Alphaproteobacteria</taxon>
        <taxon>Rhodobacterales</taxon>
        <taxon>Roseobacteraceae</taxon>
        <taxon>Sagittula</taxon>
    </lineage>
</organism>
<accession>A0A7W6GRR5</accession>
<dbReference type="InterPro" id="IPR019253">
    <property type="entry name" value="DUF2244_TM"/>
</dbReference>
<evidence type="ECO:0000313" key="3">
    <source>
        <dbReference type="Proteomes" id="UP000541426"/>
    </source>
</evidence>
<dbReference type="AlphaFoldDB" id="A0A7W6GRR5"/>
<keyword evidence="1" id="KW-1133">Transmembrane helix</keyword>
<comment type="caution">
    <text evidence="2">The sequence shown here is derived from an EMBL/GenBank/DDBJ whole genome shotgun (WGS) entry which is preliminary data.</text>
</comment>
<keyword evidence="1" id="KW-0472">Membrane</keyword>
<keyword evidence="1" id="KW-0812">Transmembrane</keyword>
<gene>
    <name evidence="2" type="ORF">GGQ68_001954</name>
</gene>
<proteinExistence type="predicted"/>
<dbReference type="EMBL" id="JACIEJ010000004">
    <property type="protein sequence ID" value="MBB3985621.1"/>
    <property type="molecule type" value="Genomic_DNA"/>
</dbReference>
<name>A0A7W6GRR5_9RHOB</name>
<sequence>MHSGIARQSVGAVEKVMPYQWTTPPRAPRQELKLWPHNALSPEGFAIMILGFFLAALIPLMGVLGTLLLWGLLPFLLAATAGLYYALRRNNRDRQITELLSITSEQTRLQRTNPDGMTQEWESNTYWVTVSLHETTGPVPNYVTLKGAGREVEIGSFLSEDERKVLYTDLTNALRRVKDK</sequence>
<feature type="transmembrane region" description="Helical" evidence="1">
    <location>
        <begin position="67"/>
        <end position="87"/>
    </location>
</feature>
<evidence type="ECO:0000256" key="1">
    <source>
        <dbReference type="SAM" id="Phobius"/>
    </source>
</evidence>